<dbReference type="Gene3D" id="3.40.50.150">
    <property type="entry name" value="Vaccinia Virus protein VP39"/>
    <property type="match status" value="2"/>
</dbReference>
<evidence type="ECO:0000259" key="1">
    <source>
        <dbReference type="Pfam" id="PF08241"/>
    </source>
</evidence>
<protein>
    <submittedName>
        <fullName evidence="2">Methyltransferase type 11</fullName>
    </submittedName>
</protein>
<keyword evidence="2" id="KW-0489">Methyltransferase</keyword>
<name>A0A0G0YS04_UNCKA</name>
<dbReference type="CDD" id="cd02440">
    <property type="entry name" value="AdoMet_MTases"/>
    <property type="match status" value="2"/>
</dbReference>
<dbReference type="Pfam" id="PF13489">
    <property type="entry name" value="Methyltransf_23"/>
    <property type="match status" value="1"/>
</dbReference>
<accession>A0A0G0YS04</accession>
<dbReference type="PANTHER" id="PTHR43861">
    <property type="entry name" value="TRANS-ACONITATE 2-METHYLTRANSFERASE-RELATED"/>
    <property type="match status" value="1"/>
</dbReference>
<dbReference type="InterPro" id="IPR029063">
    <property type="entry name" value="SAM-dependent_MTases_sf"/>
</dbReference>
<comment type="caution">
    <text evidence="2">The sequence shown here is derived from an EMBL/GenBank/DDBJ whole genome shotgun (WGS) entry which is preliminary data.</text>
</comment>
<evidence type="ECO:0000313" key="2">
    <source>
        <dbReference type="EMBL" id="KKS39447.1"/>
    </source>
</evidence>
<evidence type="ECO:0000313" key="3">
    <source>
        <dbReference type="Proteomes" id="UP000033847"/>
    </source>
</evidence>
<sequence>MSLKELIKFFYKKPFFEKIFHTTNYCLRNELSNCESVLDLGCGPSSPIASITWLKHTVGVDGYEEYIKVAKRNGTHDEFILGDIKNLEFEEKSFDAVLLIEVLEHLEKPDAVKLLEKAEKWARKKLIITTPNGFVNQSVLDNNVLQTHLSGWSVEDLTNLGFSKVLGLAGIKHLRKGKGENDSMDDDLAISIRYRPKIFWFVIATVSQLLTYKMPKLSFELFAVKFIQKPKYSEDYYKQYEYGFQNTNREDHKRILEVVDFKDKKVLDYGCGYGTLLSLIDVGGGEKYGLETNDFAVDYARGNGLNVGVLNESFEIPYAHGFFDTIIMNEVIEHIKNPGTSLDYISSFLKIGGEIVITTPNKNILVKNLDETHFSEMTFNELEHLIREKGFIVDLHEVSGFSVWDYMGRKIIYPLGKKISRSGIRVSDLVNKTRRGVDSLPYNKFRTNAVILGTQQLLVAHKE</sequence>
<dbReference type="Pfam" id="PF08241">
    <property type="entry name" value="Methyltransf_11"/>
    <property type="match status" value="1"/>
</dbReference>
<organism evidence="2 3">
    <name type="scientific">candidate division WWE3 bacterium GW2011_GWF1_42_14</name>
    <dbReference type="NCBI Taxonomy" id="1619138"/>
    <lineage>
        <taxon>Bacteria</taxon>
        <taxon>Katanobacteria</taxon>
    </lineage>
</organism>
<reference evidence="2 3" key="1">
    <citation type="journal article" date="2015" name="Nature">
        <title>rRNA introns, odd ribosomes, and small enigmatic genomes across a large radiation of phyla.</title>
        <authorList>
            <person name="Brown C.T."/>
            <person name="Hug L.A."/>
            <person name="Thomas B.C."/>
            <person name="Sharon I."/>
            <person name="Castelle C.J."/>
            <person name="Singh A."/>
            <person name="Wilkins M.J."/>
            <person name="Williams K.H."/>
            <person name="Banfield J.F."/>
        </authorList>
    </citation>
    <scope>NUCLEOTIDE SEQUENCE [LARGE SCALE GENOMIC DNA]</scope>
</reference>
<dbReference type="SUPFAM" id="SSF53335">
    <property type="entry name" value="S-adenosyl-L-methionine-dependent methyltransferases"/>
    <property type="match status" value="2"/>
</dbReference>
<keyword evidence="2" id="KW-0808">Transferase</keyword>
<dbReference type="GO" id="GO:0032259">
    <property type="term" value="P:methylation"/>
    <property type="evidence" value="ECO:0007669"/>
    <property type="project" value="UniProtKB-KW"/>
</dbReference>
<gene>
    <name evidence="2" type="ORF">UV00_C0001G0015</name>
</gene>
<dbReference type="GO" id="GO:0008757">
    <property type="term" value="F:S-adenosylmethionine-dependent methyltransferase activity"/>
    <property type="evidence" value="ECO:0007669"/>
    <property type="project" value="InterPro"/>
</dbReference>
<proteinExistence type="predicted"/>
<feature type="domain" description="Methyltransferase type 11" evidence="1">
    <location>
        <begin position="38"/>
        <end position="121"/>
    </location>
</feature>
<dbReference type="EMBL" id="LCCU01000001">
    <property type="protein sequence ID" value="KKS39447.1"/>
    <property type="molecule type" value="Genomic_DNA"/>
</dbReference>
<dbReference type="Proteomes" id="UP000033847">
    <property type="component" value="Unassembled WGS sequence"/>
</dbReference>
<dbReference type="InterPro" id="IPR013216">
    <property type="entry name" value="Methyltransf_11"/>
</dbReference>
<dbReference type="AlphaFoldDB" id="A0A0G0YS04"/>